<reference evidence="5 6" key="1">
    <citation type="journal article" date="2014" name="Mol. Biol. Evol.">
        <title>Massive expansion of Ubiquitination-related gene families within the Chlamydiae.</title>
        <authorList>
            <person name="Domman D."/>
            <person name="Collingro A."/>
            <person name="Lagkouvardos I."/>
            <person name="Gehre L."/>
            <person name="Weinmaier T."/>
            <person name="Rattei T."/>
            <person name="Subtil A."/>
            <person name="Horn M."/>
        </authorList>
    </citation>
    <scope>NUCLEOTIDE SEQUENCE [LARGE SCALE GENOMIC DNA]</scope>
    <source>
        <strain evidence="5 6">OEW1</strain>
    </source>
</reference>
<comment type="caution">
    <text evidence="5">The sequence shown here is derived from an EMBL/GenBank/DDBJ whole genome shotgun (WGS) entry which is preliminary data.</text>
</comment>
<accession>A0A0C1EI58</accession>
<dbReference type="InterPro" id="IPR009014">
    <property type="entry name" value="Transketo_C/PFOR_II"/>
</dbReference>
<dbReference type="FunFam" id="3.40.50.920:FF:000001">
    <property type="entry name" value="Pyruvate dehydrogenase E1 beta subunit"/>
    <property type="match status" value="1"/>
</dbReference>
<dbReference type="EMBL" id="JSAM01000122">
    <property type="protein sequence ID" value="KIA76324.1"/>
    <property type="molecule type" value="Genomic_DNA"/>
</dbReference>
<comment type="cofactor">
    <cofactor evidence="1">
        <name>thiamine diphosphate</name>
        <dbReference type="ChEBI" id="CHEBI:58937"/>
    </cofactor>
</comment>
<dbReference type="SUPFAM" id="SSF52518">
    <property type="entry name" value="Thiamin diphosphate-binding fold (THDP-binding)"/>
    <property type="match status" value="1"/>
</dbReference>
<evidence type="ECO:0000256" key="3">
    <source>
        <dbReference type="ARBA" id="ARBA00023002"/>
    </source>
</evidence>
<dbReference type="GO" id="GO:0003863">
    <property type="term" value="F:branched-chain 2-oxo acid dehydrogenase activity"/>
    <property type="evidence" value="ECO:0007669"/>
    <property type="project" value="UniProtKB-EC"/>
</dbReference>
<dbReference type="PANTHER" id="PTHR42980:SF1">
    <property type="entry name" value="2-OXOISOVALERATE DEHYDROGENASE SUBUNIT BETA, MITOCHONDRIAL"/>
    <property type="match status" value="1"/>
</dbReference>
<dbReference type="GO" id="GO:0007584">
    <property type="term" value="P:response to nutrient"/>
    <property type="evidence" value="ECO:0007669"/>
    <property type="project" value="TreeGrafter"/>
</dbReference>
<dbReference type="PATRIC" id="fig|83552.4.peg.2552"/>
<evidence type="ECO:0000259" key="4">
    <source>
        <dbReference type="SMART" id="SM00861"/>
    </source>
</evidence>
<name>A0A0C1EI58_9BACT</name>
<dbReference type="SUPFAM" id="SSF52922">
    <property type="entry name" value="TK C-terminal domain-like"/>
    <property type="match status" value="1"/>
</dbReference>
<sequence length="335" mass="36871">MNYLGKKDRSMPEMNIIQALNHTLHQQFAKDGRLVAFGEDAGSFGGVFRVTAGLHDAFGDDRCFDTPLAEQGIIGFGIGMAQRGLKPICEIQFADYIFPAYDQIVNELAKMRYRTAGQYTSSLVIRTPYGGGIHGGHYHSQSPEAQFLSVPGLVVIVVTSPYDAKGLLTAAIQSNDPVIFFEPKRLYRALKEDVPEEEYVIPIGKAAVARIGKEVTLIGWGAQHHQNMEAAEKLAQEHHVDVEVINLRTLNPLDIPCIVNSVQKTGRCVVAHEAPLTAGFGAEIAATIMEQCFLSLEAPVKRCCGLDTPFPHTLEHEYLPDANRVIQAVLETMHY</sequence>
<protein>
    <recommendedName>
        <fullName evidence="2">3-methyl-2-oxobutanoate dehydrogenase (2-methylpropanoyl-transferring)</fullName>
        <ecNumber evidence="2">1.2.4.4</ecNumber>
    </recommendedName>
</protein>
<dbReference type="FunFam" id="3.40.50.970:FF:000001">
    <property type="entry name" value="Pyruvate dehydrogenase E1 beta subunit"/>
    <property type="match status" value="1"/>
</dbReference>
<dbReference type="InterPro" id="IPR033248">
    <property type="entry name" value="Transketolase_C"/>
</dbReference>
<dbReference type="EC" id="1.2.4.4" evidence="2"/>
<dbReference type="Proteomes" id="UP000031307">
    <property type="component" value="Unassembled WGS sequence"/>
</dbReference>
<dbReference type="InterPro" id="IPR005475">
    <property type="entry name" value="Transketolase-like_Pyr-bd"/>
</dbReference>
<proteinExistence type="predicted"/>
<dbReference type="Gene3D" id="3.40.50.970">
    <property type="match status" value="1"/>
</dbReference>
<feature type="domain" description="Transketolase-like pyrimidine-binding" evidence="4">
    <location>
        <begin position="14"/>
        <end position="189"/>
    </location>
</feature>
<dbReference type="GO" id="GO:0009083">
    <property type="term" value="P:branched-chain amino acid catabolic process"/>
    <property type="evidence" value="ECO:0007669"/>
    <property type="project" value="TreeGrafter"/>
</dbReference>
<dbReference type="Pfam" id="PF02779">
    <property type="entry name" value="Transket_pyr"/>
    <property type="match status" value="1"/>
</dbReference>
<dbReference type="Pfam" id="PF02780">
    <property type="entry name" value="Transketolase_C"/>
    <property type="match status" value="1"/>
</dbReference>
<dbReference type="PANTHER" id="PTHR42980">
    <property type="entry name" value="2-OXOISOVALERATE DEHYDROGENASE SUBUNIT BETA-RELATED"/>
    <property type="match status" value="1"/>
</dbReference>
<keyword evidence="3 5" id="KW-0560">Oxidoreductase</keyword>
<organism evidence="5 6">
    <name type="scientific">Parachlamydia acanthamoebae</name>
    <dbReference type="NCBI Taxonomy" id="83552"/>
    <lineage>
        <taxon>Bacteria</taxon>
        <taxon>Pseudomonadati</taxon>
        <taxon>Chlamydiota</taxon>
        <taxon>Chlamydiia</taxon>
        <taxon>Parachlamydiales</taxon>
        <taxon>Parachlamydiaceae</taxon>
        <taxon>Parachlamydia</taxon>
    </lineage>
</organism>
<dbReference type="CDD" id="cd07036">
    <property type="entry name" value="TPP_PYR_E1-PDHc-beta_like"/>
    <property type="match status" value="1"/>
</dbReference>
<evidence type="ECO:0000256" key="1">
    <source>
        <dbReference type="ARBA" id="ARBA00001964"/>
    </source>
</evidence>
<gene>
    <name evidence="5" type="primary">bkdB_2</name>
    <name evidence="5" type="ORF">DB43_AL00070</name>
</gene>
<dbReference type="Gene3D" id="3.40.50.920">
    <property type="match status" value="1"/>
</dbReference>
<evidence type="ECO:0000256" key="2">
    <source>
        <dbReference type="ARBA" id="ARBA00012277"/>
    </source>
</evidence>
<dbReference type="InterPro" id="IPR029061">
    <property type="entry name" value="THDP-binding"/>
</dbReference>
<evidence type="ECO:0000313" key="6">
    <source>
        <dbReference type="Proteomes" id="UP000031307"/>
    </source>
</evidence>
<dbReference type="AlphaFoldDB" id="A0A0C1EI58"/>
<dbReference type="SMART" id="SM00861">
    <property type="entry name" value="Transket_pyr"/>
    <property type="match status" value="1"/>
</dbReference>
<evidence type="ECO:0000313" key="5">
    <source>
        <dbReference type="EMBL" id="KIA76324.1"/>
    </source>
</evidence>